<dbReference type="PANTHER" id="PTHR23329">
    <property type="entry name" value="TUFTELIN-INTERACTING PROTEIN 11-RELATED"/>
    <property type="match status" value="1"/>
</dbReference>
<proteinExistence type="inferred from homology"/>
<evidence type="ECO:0000256" key="4">
    <source>
        <dbReference type="ARBA" id="ARBA00022728"/>
    </source>
</evidence>
<dbReference type="InterPro" id="IPR045211">
    <property type="entry name" value="TFP11/STIP/Ntr1"/>
</dbReference>
<protein>
    <recommendedName>
        <fullName evidence="8">G-patch domain-containing protein</fullName>
    </recommendedName>
</protein>
<dbReference type="GO" id="GO:0000390">
    <property type="term" value="P:spliceosomal complex disassembly"/>
    <property type="evidence" value="ECO:0007669"/>
    <property type="project" value="InterPro"/>
</dbReference>
<evidence type="ECO:0000256" key="6">
    <source>
        <dbReference type="ARBA" id="ARBA00023242"/>
    </source>
</evidence>
<evidence type="ECO:0000256" key="1">
    <source>
        <dbReference type="ARBA" id="ARBA00004123"/>
    </source>
</evidence>
<dbReference type="GO" id="GO:0071008">
    <property type="term" value="C:U2-type post-mRNA release spliceosomal complex"/>
    <property type="evidence" value="ECO:0007669"/>
    <property type="project" value="TreeGrafter"/>
</dbReference>
<dbReference type="Pfam" id="PF07842">
    <property type="entry name" value="GCFC"/>
    <property type="match status" value="1"/>
</dbReference>
<feature type="region of interest" description="Disordered" evidence="7">
    <location>
        <begin position="663"/>
        <end position="683"/>
    </location>
</feature>
<dbReference type="InterPro" id="IPR022159">
    <property type="entry name" value="STIP/TFIP11_N"/>
</dbReference>
<evidence type="ECO:0000313" key="9">
    <source>
        <dbReference type="EMBL" id="CAD5111827.1"/>
    </source>
</evidence>
<evidence type="ECO:0000256" key="5">
    <source>
        <dbReference type="ARBA" id="ARBA00023187"/>
    </source>
</evidence>
<evidence type="ECO:0000256" key="2">
    <source>
        <dbReference type="ARBA" id="ARBA00010900"/>
    </source>
</evidence>
<comment type="caution">
    <text evidence="9">The sequence shown here is derived from an EMBL/GenBank/DDBJ whole genome shotgun (WGS) entry which is preliminary data.</text>
</comment>
<dbReference type="PROSITE" id="PS50174">
    <property type="entry name" value="G_PATCH"/>
    <property type="match status" value="1"/>
</dbReference>
<evidence type="ECO:0000259" key="8">
    <source>
        <dbReference type="PROSITE" id="PS50174"/>
    </source>
</evidence>
<dbReference type="OrthoDB" id="4822at2759"/>
<keyword evidence="6" id="KW-0539">Nucleus</keyword>
<dbReference type="InterPro" id="IPR000467">
    <property type="entry name" value="G_patch_dom"/>
</dbReference>
<keyword evidence="5" id="KW-0508">mRNA splicing</keyword>
<feature type="compositionally biased region" description="Basic and acidic residues" evidence="7">
    <location>
        <begin position="69"/>
        <end position="78"/>
    </location>
</feature>
<dbReference type="PANTHER" id="PTHR23329:SF1">
    <property type="entry name" value="TUFTELIN-INTERACTING PROTEIN 11"/>
    <property type="match status" value="1"/>
</dbReference>
<dbReference type="Pfam" id="PF12457">
    <property type="entry name" value="TIP_N"/>
    <property type="match status" value="1"/>
</dbReference>
<dbReference type="SMART" id="SM00443">
    <property type="entry name" value="G_patch"/>
    <property type="match status" value="1"/>
</dbReference>
<organism evidence="9 10">
    <name type="scientific">Dimorphilus gyrociliatus</name>
    <dbReference type="NCBI Taxonomy" id="2664684"/>
    <lineage>
        <taxon>Eukaryota</taxon>
        <taxon>Metazoa</taxon>
        <taxon>Spiralia</taxon>
        <taxon>Lophotrochozoa</taxon>
        <taxon>Annelida</taxon>
        <taxon>Polychaeta</taxon>
        <taxon>Polychaeta incertae sedis</taxon>
        <taxon>Dinophilidae</taxon>
        <taxon>Dimorphilus</taxon>
    </lineage>
</organism>
<feature type="region of interest" description="Disordered" evidence="7">
    <location>
        <begin position="46"/>
        <end position="81"/>
    </location>
</feature>
<feature type="domain" description="G-patch" evidence="8">
    <location>
        <begin position="116"/>
        <end position="162"/>
    </location>
</feature>
<evidence type="ECO:0000313" key="10">
    <source>
        <dbReference type="Proteomes" id="UP000549394"/>
    </source>
</evidence>
<evidence type="ECO:0000256" key="3">
    <source>
        <dbReference type="ARBA" id="ARBA00022664"/>
    </source>
</evidence>
<keyword evidence="3" id="KW-0507">mRNA processing</keyword>
<feature type="compositionally biased region" description="Basic and acidic residues" evidence="7">
    <location>
        <begin position="48"/>
        <end position="57"/>
    </location>
</feature>
<gene>
    <name evidence="9" type="ORF">DGYR_LOCUS1056</name>
</gene>
<keyword evidence="4" id="KW-0747">Spliceosome</keyword>
<comment type="subcellular location">
    <subcellularLocation>
        <location evidence="1">Nucleus</location>
    </subcellularLocation>
</comment>
<dbReference type="AlphaFoldDB" id="A0A7I8V9D8"/>
<reference evidence="9 10" key="1">
    <citation type="submission" date="2020-08" db="EMBL/GenBank/DDBJ databases">
        <authorList>
            <person name="Hejnol A."/>
        </authorList>
    </citation>
    <scope>NUCLEOTIDE SEQUENCE [LARGE SCALE GENOMIC DNA]</scope>
</reference>
<dbReference type="EMBL" id="CAJFCJ010000002">
    <property type="protein sequence ID" value="CAD5111827.1"/>
    <property type="molecule type" value="Genomic_DNA"/>
</dbReference>
<dbReference type="Proteomes" id="UP000549394">
    <property type="component" value="Unassembled WGS sequence"/>
</dbReference>
<accession>A0A7I8V9D8</accession>
<comment type="similarity">
    <text evidence="2">Belongs to the TFP11/STIP family.</text>
</comment>
<dbReference type="InterPro" id="IPR022783">
    <property type="entry name" value="GCFC_dom"/>
</dbReference>
<dbReference type="GO" id="GO:0003676">
    <property type="term" value="F:nucleic acid binding"/>
    <property type="evidence" value="ECO:0007669"/>
    <property type="project" value="InterPro"/>
</dbReference>
<name>A0A7I8V9D8_9ANNE</name>
<evidence type="ECO:0000256" key="7">
    <source>
        <dbReference type="SAM" id="MobiDB-lite"/>
    </source>
</evidence>
<dbReference type="Pfam" id="PF01585">
    <property type="entry name" value="G-patch"/>
    <property type="match status" value="1"/>
</dbReference>
<sequence length="755" mass="86867">MSSPEMEAFEITDEDLTGFGLNRNRGKWSKNHATYGVFLGDMVDSDDERPGLGKSGDRNGPINFISGGIKKETSNHEEEKDENICFDEDTQFKPKQTKFKVPRKDTSGFGNWEKHTKGIGWALISKMGYKHGQGLGKNEQGIKAPVEVYQRRGKGALGFYGSEIPEANKDNLKEVIAGEKTKIETKNWKKDPQREKKKGKKFQLKTIDDAIAEGSQRMHFKTDVKVKVIDMTGKEQRVLSGYGALAHKSEQEDIHTKSRGFDLPELKNNLNVLCDTIEDEIVSSDRKKRNNSDLLSNLEHEFDKKRILCEREEQFIEKLKDVLHIIDTAIDRSRDPMDPNTLKDCAIVAERLQDEYPNEYAAYDLGVFILALILPLFKAALSSWQPLIDPFREGVAMYANWKKILTEKGKNSESFMSPYERLVWDTWIPSVRTAITSHWNGRDVEALALLDRWQHNLPDWILNDVLDHLILPKLQNAVNEWDPLSDRIPIHNWLLQWSPMMGDKLSPLYEAIRHKFANALVAWHPSDPSAKFMLEPWNNVFLKGHMQAFLVRNVAPKLGQCLAEMDLSPNHLKLDLFNSVMTWIDLMPINSMVPLLERHFFPRWLQTLCHWLNQHPNYDEVSRWYMGWKNIFPRVLLEISAVRDQFNNALDFMNRAVSGEKVQPSPSYSIQKPPGKANQPKFSTSTASLSYKDIIGKRAEENDIVFLPVPNKTHESKQIYQFGRLFIYFDRNVLFVNEGGVWVPTSLNNLIDKAR</sequence>
<keyword evidence="10" id="KW-1185">Reference proteome</keyword>